<feature type="chain" id="PRO_5039028869" evidence="2">
    <location>
        <begin position="24"/>
        <end position="448"/>
    </location>
</feature>
<dbReference type="PANTHER" id="PTHR43649:SF30">
    <property type="entry name" value="ABC TRANSPORTER SUBSTRATE-BINDING PROTEIN"/>
    <property type="match status" value="1"/>
</dbReference>
<keyword evidence="2" id="KW-0732">Signal</keyword>
<dbReference type="AlphaFoldDB" id="A0A5C5B9U5"/>
<dbReference type="OrthoDB" id="7918484at2"/>
<sequence>MRRPVITFAATLAAAGLALTACSSGGGGGDATDDAGAGDGTSAGEATPDATPVTITLTWWGNEDRAAMYEEAVDLFEEKYPYITVQTSWQAFSDYWTARNTEAAGSALPDVMQFDSTFLREYAQSGRLLDLTELVADGDIDLSGVDPALVDGVSLDGETLGIPTGTNTLGMFVNPTVLEQVGLDFPADGYTWEEYNDYVQQVADAGVKTADGYQIYGSGDYTGTFWFFLQWLVQQGVEPFTDDGQIGFTQDDVVTWLDSVKDLRDGGAFFPVDRNVALSPKGGFTVNEVGSEASWDNFLATYTAETGTDSLELVPIWSGEDGTQNFFRAFMMAAGANTEHPEATALLLNFFASEPEVGAIFGTSKGIPADEEQRAAVDAPEGSVDAKVIAYEEAVRETGSVATAPIPVLGFGTVEEKWKQLGEELDYGTITAQEFAEQWFAEAELAVG</sequence>
<name>A0A5C5B9U5_9MICO</name>
<dbReference type="PROSITE" id="PS51257">
    <property type="entry name" value="PROKAR_LIPOPROTEIN"/>
    <property type="match status" value="1"/>
</dbReference>
<accession>A0A5C5B9U5</accession>
<organism evidence="3 4">
    <name type="scientific">Miniimonas arenae</name>
    <dbReference type="NCBI Taxonomy" id="676201"/>
    <lineage>
        <taxon>Bacteria</taxon>
        <taxon>Bacillati</taxon>
        <taxon>Actinomycetota</taxon>
        <taxon>Actinomycetes</taxon>
        <taxon>Micrococcales</taxon>
        <taxon>Beutenbergiaceae</taxon>
        <taxon>Miniimonas</taxon>
    </lineage>
</organism>
<dbReference type="EMBL" id="VENP01000039">
    <property type="protein sequence ID" value="TNU73600.1"/>
    <property type="molecule type" value="Genomic_DNA"/>
</dbReference>
<feature type="region of interest" description="Disordered" evidence="1">
    <location>
        <begin position="28"/>
        <end position="49"/>
    </location>
</feature>
<dbReference type="RefSeq" id="WP_139987205.1">
    <property type="nucleotide sequence ID" value="NZ_VENP01000039.1"/>
</dbReference>
<dbReference type="Gene3D" id="3.40.190.10">
    <property type="entry name" value="Periplasmic binding protein-like II"/>
    <property type="match status" value="2"/>
</dbReference>
<dbReference type="PANTHER" id="PTHR43649">
    <property type="entry name" value="ARABINOSE-BINDING PROTEIN-RELATED"/>
    <property type="match status" value="1"/>
</dbReference>
<comment type="caution">
    <text evidence="3">The sequence shown here is derived from an EMBL/GenBank/DDBJ whole genome shotgun (WGS) entry which is preliminary data.</text>
</comment>
<dbReference type="Pfam" id="PF01547">
    <property type="entry name" value="SBP_bac_1"/>
    <property type="match status" value="1"/>
</dbReference>
<evidence type="ECO:0000256" key="1">
    <source>
        <dbReference type="SAM" id="MobiDB-lite"/>
    </source>
</evidence>
<evidence type="ECO:0000313" key="3">
    <source>
        <dbReference type="EMBL" id="TNU73600.1"/>
    </source>
</evidence>
<dbReference type="Proteomes" id="UP000313849">
    <property type="component" value="Unassembled WGS sequence"/>
</dbReference>
<dbReference type="SUPFAM" id="SSF53850">
    <property type="entry name" value="Periplasmic binding protein-like II"/>
    <property type="match status" value="1"/>
</dbReference>
<dbReference type="InterPro" id="IPR050490">
    <property type="entry name" value="Bact_solute-bd_prot1"/>
</dbReference>
<evidence type="ECO:0000313" key="4">
    <source>
        <dbReference type="Proteomes" id="UP000313849"/>
    </source>
</evidence>
<feature type="signal peptide" evidence="2">
    <location>
        <begin position="1"/>
        <end position="23"/>
    </location>
</feature>
<gene>
    <name evidence="3" type="ORF">FH969_10545</name>
</gene>
<proteinExistence type="predicted"/>
<reference evidence="3 4" key="1">
    <citation type="submission" date="2019-06" db="EMBL/GenBank/DDBJ databases">
        <title>Draft genome sequence of Miniimonas arenae KCTC 19750T isolated from sea sand.</title>
        <authorList>
            <person name="Park S.-J."/>
        </authorList>
    </citation>
    <scope>NUCLEOTIDE SEQUENCE [LARGE SCALE GENOMIC DNA]</scope>
    <source>
        <strain evidence="3 4">KCTC 19750</strain>
    </source>
</reference>
<dbReference type="InterPro" id="IPR006059">
    <property type="entry name" value="SBP"/>
</dbReference>
<keyword evidence="4" id="KW-1185">Reference proteome</keyword>
<protein>
    <submittedName>
        <fullName evidence="3">Extracellular solute-binding protein</fullName>
    </submittedName>
</protein>
<evidence type="ECO:0000256" key="2">
    <source>
        <dbReference type="SAM" id="SignalP"/>
    </source>
</evidence>